<feature type="region of interest" description="Disordered" evidence="2">
    <location>
        <begin position="1"/>
        <end position="20"/>
    </location>
</feature>
<dbReference type="EMBL" id="LFZO01000266">
    <property type="protein sequence ID" value="KXT10339.1"/>
    <property type="molecule type" value="Genomic_DNA"/>
</dbReference>
<feature type="compositionally biased region" description="Low complexity" evidence="2">
    <location>
        <begin position="11"/>
        <end position="20"/>
    </location>
</feature>
<feature type="compositionally biased region" description="Polar residues" evidence="2">
    <location>
        <begin position="315"/>
        <end position="325"/>
    </location>
</feature>
<dbReference type="Proteomes" id="UP000073492">
    <property type="component" value="Unassembled WGS sequence"/>
</dbReference>
<dbReference type="GO" id="GO:0008270">
    <property type="term" value="F:zinc ion binding"/>
    <property type="evidence" value="ECO:0007669"/>
    <property type="project" value="UniProtKB-KW"/>
</dbReference>
<name>A0A139I6S2_9PEZI</name>
<feature type="compositionally biased region" description="Polar residues" evidence="2">
    <location>
        <begin position="396"/>
        <end position="416"/>
    </location>
</feature>
<feature type="domain" description="C2H2-type" evidence="3">
    <location>
        <begin position="75"/>
        <end position="104"/>
    </location>
</feature>
<evidence type="ECO:0000259" key="3">
    <source>
        <dbReference type="PROSITE" id="PS50157"/>
    </source>
</evidence>
<dbReference type="PROSITE" id="PS50157">
    <property type="entry name" value="ZINC_FINGER_C2H2_2"/>
    <property type="match status" value="1"/>
</dbReference>
<dbReference type="InterPro" id="IPR013087">
    <property type="entry name" value="Znf_C2H2_type"/>
</dbReference>
<keyword evidence="1" id="KW-0862">Zinc</keyword>
<dbReference type="OrthoDB" id="339325at2759"/>
<organism evidence="4 5">
    <name type="scientific">Pseudocercospora musae</name>
    <dbReference type="NCBI Taxonomy" id="113226"/>
    <lineage>
        <taxon>Eukaryota</taxon>
        <taxon>Fungi</taxon>
        <taxon>Dikarya</taxon>
        <taxon>Ascomycota</taxon>
        <taxon>Pezizomycotina</taxon>
        <taxon>Dothideomycetes</taxon>
        <taxon>Dothideomycetidae</taxon>
        <taxon>Mycosphaerellales</taxon>
        <taxon>Mycosphaerellaceae</taxon>
        <taxon>Pseudocercospora</taxon>
    </lineage>
</organism>
<feature type="region of interest" description="Disordered" evidence="2">
    <location>
        <begin position="26"/>
        <end position="53"/>
    </location>
</feature>
<reference evidence="4 5" key="1">
    <citation type="submission" date="2015-07" db="EMBL/GenBank/DDBJ databases">
        <title>Comparative genomics of the Sigatoka disease complex on banana suggests a link between parallel evolutionary changes in Pseudocercospora fijiensis and Pseudocercospora eumusae and increased virulence on the banana host.</title>
        <authorList>
            <person name="Chang T.-C."/>
            <person name="Salvucci A."/>
            <person name="Crous P.W."/>
            <person name="Stergiopoulos I."/>
        </authorList>
    </citation>
    <scope>NUCLEOTIDE SEQUENCE [LARGE SCALE GENOMIC DNA]</scope>
    <source>
        <strain evidence="4 5">CBS 116634</strain>
    </source>
</reference>
<comment type="caution">
    <text evidence="4">The sequence shown here is derived from an EMBL/GenBank/DDBJ whole genome shotgun (WGS) entry which is preliminary data.</text>
</comment>
<keyword evidence="1" id="KW-0863">Zinc-finger</keyword>
<proteinExistence type="predicted"/>
<dbReference type="STRING" id="113226.A0A139I6S2"/>
<evidence type="ECO:0000256" key="2">
    <source>
        <dbReference type="SAM" id="MobiDB-lite"/>
    </source>
</evidence>
<dbReference type="AlphaFoldDB" id="A0A139I6S2"/>
<feature type="region of interest" description="Disordered" evidence="2">
    <location>
        <begin position="282"/>
        <end position="328"/>
    </location>
</feature>
<evidence type="ECO:0000256" key="1">
    <source>
        <dbReference type="PROSITE-ProRule" id="PRU00042"/>
    </source>
</evidence>
<dbReference type="PROSITE" id="PS00028">
    <property type="entry name" value="ZINC_FINGER_C2H2_1"/>
    <property type="match status" value="1"/>
</dbReference>
<keyword evidence="5" id="KW-1185">Reference proteome</keyword>
<accession>A0A139I6S2</accession>
<evidence type="ECO:0000313" key="4">
    <source>
        <dbReference type="EMBL" id="KXT10339.1"/>
    </source>
</evidence>
<gene>
    <name evidence="4" type="ORF">AC579_4953</name>
</gene>
<feature type="region of interest" description="Disordered" evidence="2">
    <location>
        <begin position="361"/>
        <end position="439"/>
    </location>
</feature>
<feature type="compositionally biased region" description="Basic and acidic residues" evidence="2">
    <location>
        <begin position="292"/>
        <end position="306"/>
    </location>
</feature>
<keyword evidence="1" id="KW-0479">Metal-binding</keyword>
<evidence type="ECO:0000313" key="5">
    <source>
        <dbReference type="Proteomes" id="UP000073492"/>
    </source>
</evidence>
<protein>
    <recommendedName>
        <fullName evidence="3">C2H2-type domain-containing protein</fullName>
    </recommendedName>
</protein>
<feature type="compositionally biased region" description="Basic and acidic residues" evidence="2">
    <location>
        <begin position="418"/>
        <end position="427"/>
    </location>
</feature>
<sequence length="732" mass="79611">MEGSTERNAHTAGAASSVTITASASNRNYLPAIDETDSLEPSASEKRPSRTFSDLSILMPARKKSSRSRKIEGGFPCRENCGQCFDRECDQRKHFERRHFSESYWPHEFLYCPKKSQYPKDVCRHLAQTHGKTCCSKPASDWLEEHSLNPPLVQAPSDFQPQPQETRLRHKTKPERYIMVTTDGSQLVEVDVSDVVSTESLAQKVRDTLGVEIDPVNVSFSKWSRRQRSQAMDIQQTLDLVTKAADAEGSTRLLVKITPSCGGGAAAVPTTPVSRAMDAIRVPPSDTAAGPHIEREGIYAHHKPEPSTEGGYDTGPSNLPAQETSEGPKAGLSTLMAHLQRSSSLPPLGARLNLNAADTAIRAKSVPPEPNGTSLNALDRITSRAGTSDGARGSRPASSVSQCRSHGQVRLSNSEGRGTGRNESKKDDDEDIGRRKRPRVIHGTKSVEAKLPCIFFVGTRIFHQKKHAHISELLCLEKFRNEVALKQHGREPCVKACSNANCKRYCAAGSDRSFDCDCITTSEEQWEILFRLQYPDAAVPQVFTSQVSSSPSESTPLSGLDLGVDFDLGELLHFPLPQTNAGPRSAVSHEQIATDTAMASPAVDTHAAAVRQSIQSLGDQLSKAQQDAKNRGLAVELLYGALRRTNSSDAQPGSSILKVIQQLVPDVLKVPDPAVATPSMAQNSSSIGFPHIRRQLGDAAYNLGWSPVDSGTTGRSLPHRSYSNELMSMVQG</sequence>